<feature type="chain" id="PRO_5045219873" evidence="5">
    <location>
        <begin position="26"/>
        <end position="312"/>
    </location>
</feature>
<evidence type="ECO:0000256" key="4">
    <source>
        <dbReference type="ARBA" id="ARBA00023163"/>
    </source>
</evidence>
<dbReference type="Pfam" id="PF00126">
    <property type="entry name" value="HTH_1"/>
    <property type="match status" value="1"/>
</dbReference>
<organism evidence="7 8">
    <name type="scientific">Pseudaeromonas sharmana</name>
    <dbReference type="NCBI Taxonomy" id="328412"/>
    <lineage>
        <taxon>Bacteria</taxon>
        <taxon>Pseudomonadati</taxon>
        <taxon>Pseudomonadota</taxon>
        <taxon>Gammaproteobacteria</taxon>
        <taxon>Aeromonadales</taxon>
        <taxon>Aeromonadaceae</taxon>
        <taxon>Pseudaeromonas</taxon>
    </lineage>
</organism>
<dbReference type="CDD" id="cd08432">
    <property type="entry name" value="PBP2_GcdR_TrpI_HvrB_AmpR_like"/>
    <property type="match status" value="1"/>
</dbReference>
<comment type="caution">
    <text evidence="7">The sequence shown here is derived from an EMBL/GenBank/DDBJ whole genome shotgun (WGS) entry which is preliminary data.</text>
</comment>
<dbReference type="Gene3D" id="3.40.190.10">
    <property type="entry name" value="Periplasmic binding protein-like II"/>
    <property type="match status" value="2"/>
</dbReference>
<comment type="similarity">
    <text evidence="1">Belongs to the LysR transcriptional regulatory family.</text>
</comment>
<proteinExistence type="inferred from homology"/>
<feature type="signal peptide" evidence="5">
    <location>
        <begin position="1"/>
        <end position="25"/>
    </location>
</feature>
<protein>
    <submittedName>
        <fullName evidence="7">LysR substrate-binding domain-containing protein</fullName>
    </submittedName>
</protein>
<dbReference type="RefSeq" id="WP_377149656.1">
    <property type="nucleotide sequence ID" value="NZ_JBHSAF010000001.1"/>
</dbReference>
<feature type="domain" description="HTH lysR-type" evidence="6">
    <location>
        <begin position="6"/>
        <end position="62"/>
    </location>
</feature>
<accession>A0ABV8CI92</accession>
<evidence type="ECO:0000256" key="1">
    <source>
        <dbReference type="ARBA" id="ARBA00009437"/>
    </source>
</evidence>
<dbReference type="SUPFAM" id="SSF46785">
    <property type="entry name" value="Winged helix' DNA-binding domain"/>
    <property type="match status" value="1"/>
</dbReference>
<dbReference type="InterPro" id="IPR036388">
    <property type="entry name" value="WH-like_DNA-bd_sf"/>
</dbReference>
<evidence type="ECO:0000256" key="2">
    <source>
        <dbReference type="ARBA" id="ARBA00023015"/>
    </source>
</evidence>
<dbReference type="PANTHER" id="PTHR30537">
    <property type="entry name" value="HTH-TYPE TRANSCRIPTIONAL REGULATOR"/>
    <property type="match status" value="1"/>
</dbReference>
<keyword evidence="5" id="KW-0732">Signal</keyword>
<dbReference type="Gene3D" id="1.10.10.10">
    <property type="entry name" value="Winged helix-like DNA-binding domain superfamily/Winged helix DNA-binding domain"/>
    <property type="match status" value="1"/>
</dbReference>
<evidence type="ECO:0000313" key="8">
    <source>
        <dbReference type="Proteomes" id="UP001595692"/>
    </source>
</evidence>
<dbReference type="InterPro" id="IPR000847">
    <property type="entry name" value="LysR_HTH_N"/>
</dbReference>
<dbReference type="SUPFAM" id="SSF53850">
    <property type="entry name" value="Periplasmic binding protein-like II"/>
    <property type="match status" value="1"/>
</dbReference>
<sequence length="312" mass="34313">MAILMHRLKALAVLDAVLSTGSFSAAAVSLCVTQSAISQHIKQLEQEVGLLFERHPRGLRPTCRAERMRPFLSQGLAQLEEGWRQLRSDAADNVVCLTVLPSFASCWLLPRLDAFNLAFPHIELRLSMSEQVQDLQASTLDLAIRFGPGDYPGLLVTPLMSDELFPVASPAFLASVGLPESPAALQHYALLRDNAPERMNWRAWFECAGVREFRGQHHLTLSDSAQLIRMAVAGRGVALARRALVAEELACGTLQRLFDIALPSPYAYYLVQTARSALRPAVRAFADWLLSQVADRAGAIQRPACQVEASSR</sequence>
<dbReference type="PANTHER" id="PTHR30537:SF74">
    <property type="entry name" value="HTH-TYPE TRANSCRIPTIONAL REGULATOR TRPI"/>
    <property type="match status" value="1"/>
</dbReference>
<keyword evidence="4" id="KW-0804">Transcription</keyword>
<dbReference type="PROSITE" id="PS50931">
    <property type="entry name" value="HTH_LYSR"/>
    <property type="match status" value="1"/>
</dbReference>
<evidence type="ECO:0000259" key="6">
    <source>
        <dbReference type="PROSITE" id="PS50931"/>
    </source>
</evidence>
<reference evidence="8" key="1">
    <citation type="journal article" date="2019" name="Int. J. Syst. Evol. Microbiol.">
        <title>The Global Catalogue of Microorganisms (GCM) 10K type strain sequencing project: providing services to taxonomists for standard genome sequencing and annotation.</title>
        <authorList>
            <consortium name="The Broad Institute Genomics Platform"/>
            <consortium name="The Broad Institute Genome Sequencing Center for Infectious Disease"/>
            <person name="Wu L."/>
            <person name="Ma J."/>
        </authorList>
    </citation>
    <scope>NUCLEOTIDE SEQUENCE [LARGE SCALE GENOMIC DNA]</scope>
    <source>
        <strain evidence="8">CCUG 54939</strain>
    </source>
</reference>
<dbReference type="InterPro" id="IPR036390">
    <property type="entry name" value="WH_DNA-bd_sf"/>
</dbReference>
<keyword evidence="2" id="KW-0805">Transcription regulation</keyword>
<gene>
    <name evidence="7" type="ORF">ACFOSS_00145</name>
</gene>
<evidence type="ECO:0000313" key="7">
    <source>
        <dbReference type="EMBL" id="MFC3911876.1"/>
    </source>
</evidence>
<keyword evidence="3" id="KW-0238">DNA-binding</keyword>
<dbReference type="EMBL" id="JBHSAF010000001">
    <property type="protein sequence ID" value="MFC3911876.1"/>
    <property type="molecule type" value="Genomic_DNA"/>
</dbReference>
<name>A0ABV8CI92_9GAMM</name>
<dbReference type="Proteomes" id="UP001595692">
    <property type="component" value="Unassembled WGS sequence"/>
</dbReference>
<keyword evidence="8" id="KW-1185">Reference proteome</keyword>
<dbReference type="InterPro" id="IPR058163">
    <property type="entry name" value="LysR-type_TF_proteobact-type"/>
</dbReference>
<evidence type="ECO:0000256" key="5">
    <source>
        <dbReference type="SAM" id="SignalP"/>
    </source>
</evidence>
<dbReference type="Pfam" id="PF03466">
    <property type="entry name" value="LysR_substrate"/>
    <property type="match status" value="1"/>
</dbReference>
<evidence type="ECO:0000256" key="3">
    <source>
        <dbReference type="ARBA" id="ARBA00023125"/>
    </source>
</evidence>
<dbReference type="InterPro" id="IPR005119">
    <property type="entry name" value="LysR_subst-bd"/>
</dbReference>